<feature type="domain" description="MaoC-like" evidence="1">
    <location>
        <begin position="171"/>
        <end position="282"/>
    </location>
</feature>
<dbReference type="Pfam" id="PF01575">
    <property type="entry name" value="MaoC_dehydratas"/>
    <property type="match status" value="1"/>
</dbReference>
<protein>
    <submittedName>
        <fullName evidence="3">Acyl dehydratase</fullName>
    </submittedName>
</protein>
<dbReference type="InterPro" id="IPR054357">
    <property type="entry name" value="MFE-2_N"/>
</dbReference>
<name>A0ABR6RBQ1_9BURK</name>
<dbReference type="InterPro" id="IPR029069">
    <property type="entry name" value="HotDog_dom_sf"/>
</dbReference>
<reference evidence="3 4" key="1">
    <citation type="submission" date="2020-08" db="EMBL/GenBank/DDBJ databases">
        <title>Functional genomics of gut bacteria from endangered species of beetles.</title>
        <authorList>
            <person name="Carlos-Shanley C."/>
        </authorList>
    </citation>
    <scope>NUCLEOTIDE SEQUENCE [LARGE SCALE GENOMIC DNA]</scope>
    <source>
        <strain evidence="3 4">S00124</strain>
    </source>
</reference>
<dbReference type="RefSeq" id="WP_184705128.1">
    <property type="nucleotide sequence ID" value="NZ_JACHKZ010000002.1"/>
</dbReference>
<dbReference type="PANTHER" id="PTHR13078:SF56">
    <property type="entry name" value="PEROXISOMAL MULTIFUNCTIONAL ENZYME TYPE 2"/>
    <property type="match status" value="1"/>
</dbReference>
<sequence length="293" mass="32212">MAIHYQQLKNRVFEPVRQHYTQRDTMLYALSLGVGNHPLDTTNLPLVYEGMDQPLQALPTMSSVLGYPGFWMKQEDSGIDWVRLVHGEQRTTIHQPVPVQAKVVGKTRVTRIIDKGPGKGAIVVSERSLEGEDGTLYATLEQVTFCRGDGGYSQELGGQPSDESLPALAATPDTAPRWTFEHRIRPEAALLYRLMGDYNPLHADPRVAQAAGFEKPILHGLATYGMVGHALVMTACGGDASQLRSIHARFSSPVYPGETLRTEIWQSGKSLQFRALVVERNIVVLSHGNGSVA</sequence>
<evidence type="ECO:0000259" key="1">
    <source>
        <dbReference type="Pfam" id="PF01575"/>
    </source>
</evidence>
<organism evidence="3 4">
    <name type="scientific">Comamonas odontotermitis</name>
    <dbReference type="NCBI Taxonomy" id="379895"/>
    <lineage>
        <taxon>Bacteria</taxon>
        <taxon>Pseudomonadati</taxon>
        <taxon>Pseudomonadota</taxon>
        <taxon>Betaproteobacteria</taxon>
        <taxon>Burkholderiales</taxon>
        <taxon>Comamonadaceae</taxon>
        <taxon>Comamonas</taxon>
    </lineage>
</organism>
<dbReference type="EMBL" id="JACHKZ010000002">
    <property type="protein sequence ID" value="MBB6576561.1"/>
    <property type="molecule type" value="Genomic_DNA"/>
</dbReference>
<keyword evidence="4" id="KW-1185">Reference proteome</keyword>
<dbReference type="Proteomes" id="UP000562492">
    <property type="component" value="Unassembled WGS sequence"/>
</dbReference>
<evidence type="ECO:0000259" key="2">
    <source>
        <dbReference type="Pfam" id="PF22622"/>
    </source>
</evidence>
<dbReference type="PANTHER" id="PTHR13078">
    <property type="entry name" value="PEROXISOMAL MULTIFUNCTIONAL ENZYME TYPE 2-RELATED"/>
    <property type="match status" value="1"/>
</dbReference>
<dbReference type="Gene3D" id="3.10.129.10">
    <property type="entry name" value="Hotdog Thioesterase"/>
    <property type="match status" value="1"/>
</dbReference>
<evidence type="ECO:0000313" key="3">
    <source>
        <dbReference type="EMBL" id="MBB6576561.1"/>
    </source>
</evidence>
<gene>
    <name evidence="3" type="ORF">HNP33_000609</name>
</gene>
<accession>A0ABR6RBQ1</accession>
<dbReference type="CDD" id="cd03448">
    <property type="entry name" value="HDE_HSD"/>
    <property type="match status" value="1"/>
</dbReference>
<dbReference type="Pfam" id="PF22622">
    <property type="entry name" value="MFE-2_hydrat-2_N"/>
    <property type="match status" value="1"/>
</dbReference>
<dbReference type="SUPFAM" id="SSF54637">
    <property type="entry name" value="Thioesterase/thiol ester dehydrase-isomerase"/>
    <property type="match status" value="2"/>
</dbReference>
<evidence type="ECO:0000313" key="4">
    <source>
        <dbReference type="Proteomes" id="UP000562492"/>
    </source>
</evidence>
<dbReference type="InterPro" id="IPR002539">
    <property type="entry name" value="MaoC-like_dom"/>
</dbReference>
<comment type="caution">
    <text evidence="3">The sequence shown here is derived from an EMBL/GenBank/DDBJ whole genome shotgun (WGS) entry which is preliminary data.</text>
</comment>
<feature type="domain" description="Peroxisomal multifunctional enzyme type 2-like N-terminal" evidence="2">
    <location>
        <begin position="19"/>
        <end position="148"/>
    </location>
</feature>
<proteinExistence type="predicted"/>